<evidence type="ECO:0000313" key="3">
    <source>
        <dbReference type="Proteomes" id="UP000295096"/>
    </source>
</evidence>
<feature type="chain" id="PRO_5020204301" evidence="1">
    <location>
        <begin position="24"/>
        <end position="150"/>
    </location>
</feature>
<evidence type="ECO:0000313" key="2">
    <source>
        <dbReference type="EMBL" id="TDH62109.1"/>
    </source>
</evidence>
<dbReference type="RefSeq" id="WP_133289049.1">
    <property type="nucleotide sequence ID" value="NZ_SMSJ01000014.1"/>
</dbReference>
<dbReference type="Proteomes" id="UP000295096">
    <property type="component" value="Unassembled WGS sequence"/>
</dbReference>
<dbReference type="PANTHER" id="PTHR37310">
    <property type="entry name" value="CYTOPLASMIC PROTEIN-RELATED"/>
    <property type="match status" value="1"/>
</dbReference>
<organism evidence="2 3">
    <name type="scientific">Dankookia rubra</name>
    <dbReference type="NCBI Taxonomy" id="1442381"/>
    <lineage>
        <taxon>Bacteria</taxon>
        <taxon>Pseudomonadati</taxon>
        <taxon>Pseudomonadota</taxon>
        <taxon>Alphaproteobacteria</taxon>
        <taxon>Acetobacterales</taxon>
        <taxon>Roseomonadaceae</taxon>
        <taxon>Dankookia</taxon>
    </lineage>
</organism>
<dbReference type="EMBL" id="SMSJ01000014">
    <property type="protein sequence ID" value="TDH62109.1"/>
    <property type="molecule type" value="Genomic_DNA"/>
</dbReference>
<gene>
    <name evidence="2" type="ORF">E2C06_13080</name>
</gene>
<dbReference type="Gene3D" id="1.20.1270.360">
    <property type="match status" value="1"/>
</dbReference>
<feature type="signal peptide" evidence="1">
    <location>
        <begin position="1"/>
        <end position="23"/>
    </location>
</feature>
<evidence type="ECO:0000256" key="1">
    <source>
        <dbReference type="SAM" id="SignalP"/>
    </source>
</evidence>
<dbReference type="InterPro" id="IPR005560">
    <property type="entry name" value="Csp_YhjQ"/>
</dbReference>
<comment type="caution">
    <text evidence="2">The sequence shown here is derived from an EMBL/GenBank/DDBJ whole genome shotgun (WGS) entry which is preliminary data.</text>
</comment>
<dbReference type="Pfam" id="PF03860">
    <property type="entry name" value="Csp"/>
    <property type="match status" value="1"/>
</dbReference>
<dbReference type="AlphaFoldDB" id="A0A4R5QH62"/>
<keyword evidence="3" id="KW-1185">Reference proteome</keyword>
<keyword evidence="1" id="KW-0732">Signal</keyword>
<protein>
    <submittedName>
        <fullName evidence="2">Four-helix bundle copper-binding protein</fullName>
    </submittedName>
</protein>
<name>A0A4R5QH62_9PROT</name>
<dbReference type="InterPro" id="IPR044543">
    <property type="entry name" value="YHJQ-like"/>
</dbReference>
<dbReference type="OrthoDB" id="5396211at2"/>
<sequence>MLQRRHLPVALAAVGTLPSAALAQGIGSPGPAMPGTGHGTMTPRDCVLVCVRSHAMCLETARYCTEQTSGHIAPGHVALLQDCAEMCQLTANSLLRRSSRHSVVCNACAELCETCAKDCEAFTGDEQMKRCAGVCRDCAESCRDMARSPV</sequence>
<accession>A0A4R5QH62</accession>
<proteinExistence type="predicted"/>
<dbReference type="PANTHER" id="PTHR37310:SF1">
    <property type="entry name" value="CYTOPLASMIC PROTEIN"/>
    <property type="match status" value="1"/>
</dbReference>
<reference evidence="2 3" key="1">
    <citation type="journal article" date="2016" name="J. Microbiol.">
        <title>Dankookia rubra gen. nov., sp. nov., an alphaproteobacterium isolated from sediment of a shallow stream.</title>
        <authorList>
            <person name="Kim W.H."/>
            <person name="Kim D.H."/>
            <person name="Kang K."/>
            <person name="Ahn T.Y."/>
        </authorList>
    </citation>
    <scope>NUCLEOTIDE SEQUENCE [LARGE SCALE GENOMIC DNA]</scope>
    <source>
        <strain evidence="2 3">JCM30602</strain>
    </source>
</reference>
<dbReference type="CDD" id="cd08026">
    <property type="entry name" value="DUF326"/>
    <property type="match status" value="1"/>
</dbReference>